<accession>A0ABM3LSG5</accession>
<name>A0ABM3LSG5_BICAN</name>
<sequence length="198" mass="22765">MCLSMGFQTANAIVRALRNLYPKVTYLKIPKKLQHLLPEWNLLEIPLKRPRSSAQRFVTRGNTPVELLIQRPGDNQSIYQTFASSKYIVLDVYGHSDSEYISSIWSRKYSVRNIDSISIKLPEKVIYINNMTDRMRFAVSTAADWQTLGLGPKQYWSCISNLDKEDMSGAGGDMLCVEDYRVWRTFDNLKVKEPSCIS</sequence>
<dbReference type="Pfam" id="PF03265">
    <property type="entry name" value="DNase_II"/>
    <property type="match status" value="1"/>
</dbReference>
<comment type="similarity">
    <text evidence="1">Belongs to the DNase II family.</text>
</comment>
<evidence type="ECO:0000313" key="4">
    <source>
        <dbReference type="RefSeq" id="XP_052742025.1"/>
    </source>
</evidence>
<evidence type="ECO:0000313" key="3">
    <source>
        <dbReference type="Proteomes" id="UP001652582"/>
    </source>
</evidence>
<reference evidence="4" key="1">
    <citation type="submission" date="2025-08" db="UniProtKB">
        <authorList>
            <consortium name="RefSeq"/>
        </authorList>
    </citation>
    <scope>IDENTIFICATION</scope>
</reference>
<dbReference type="GeneID" id="112053747"/>
<keyword evidence="3" id="KW-1185">Reference proteome</keyword>
<evidence type="ECO:0000256" key="2">
    <source>
        <dbReference type="ARBA" id="ARBA00022801"/>
    </source>
</evidence>
<dbReference type="RefSeq" id="XP_052742025.1">
    <property type="nucleotide sequence ID" value="XM_052886065.1"/>
</dbReference>
<proteinExistence type="inferred from homology"/>
<protein>
    <submittedName>
        <fullName evidence="4">Uncharacterized protein LOC112053747</fullName>
    </submittedName>
</protein>
<organism evidence="3 4">
    <name type="scientific">Bicyclus anynana</name>
    <name type="common">Squinting bush brown butterfly</name>
    <dbReference type="NCBI Taxonomy" id="110368"/>
    <lineage>
        <taxon>Eukaryota</taxon>
        <taxon>Metazoa</taxon>
        <taxon>Ecdysozoa</taxon>
        <taxon>Arthropoda</taxon>
        <taxon>Hexapoda</taxon>
        <taxon>Insecta</taxon>
        <taxon>Pterygota</taxon>
        <taxon>Neoptera</taxon>
        <taxon>Endopterygota</taxon>
        <taxon>Lepidoptera</taxon>
        <taxon>Glossata</taxon>
        <taxon>Ditrysia</taxon>
        <taxon>Papilionoidea</taxon>
        <taxon>Nymphalidae</taxon>
        <taxon>Satyrinae</taxon>
        <taxon>Satyrini</taxon>
        <taxon>Mycalesina</taxon>
        <taxon>Bicyclus</taxon>
    </lineage>
</organism>
<keyword evidence="2" id="KW-0378">Hydrolase</keyword>
<gene>
    <name evidence="4" type="primary">LOC112053747</name>
</gene>
<dbReference type="InterPro" id="IPR004947">
    <property type="entry name" value="DNase_II"/>
</dbReference>
<dbReference type="Proteomes" id="UP001652582">
    <property type="component" value="Chromosome 16"/>
</dbReference>
<evidence type="ECO:0000256" key="1">
    <source>
        <dbReference type="ARBA" id="ARBA00007527"/>
    </source>
</evidence>